<protein>
    <submittedName>
        <fullName evidence="1">Uncharacterized protein</fullName>
    </submittedName>
</protein>
<dbReference type="Proteomes" id="UP000654075">
    <property type="component" value="Unassembled WGS sequence"/>
</dbReference>
<accession>A0A813FQ63</accession>
<sequence length="204" mass="22608">MTKRTKENWLMDSCDACRKTMPCETHPNASSTLRFIAALKVADAHSSHSVTLYHDQAVACVPSIKEALTYSGKNLTDLTVLEKKNILNDLKTQLWSMKGTFRENYYTDTNELELRLLTQSFHNGSVLEAVPTMSLPSVPSGHGCPLAKANETEYDEDLGLMRFGEITASSMRLVVRVSTTELPDDEAMVNDTNSTGTRVKSNVT</sequence>
<gene>
    <name evidence="1" type="ORF">PGLA1383_LOCUS32651</name>
</gene>
<evidence type="ECO:0000313" key="2">
    <source>
        <dbReference type="Proteomes" id="UP000654075"/>
    </source>
</evidence>
<keyword evidence="2" id="KW-1185">Reference proteome</keyword>
<evidence type="ECO:0000313" key="1">
    <source>
        <dbReference type="EMBL" id="CAE8614931.1"/>
    </source>
</evidence>
<reference evidence="1" key="1">
    <citation type="submission" date="2021-02" db="EMBL/GenBank/DDBJ databases">
        <authorList>
            <person name="Dougan E. K."/>
            <person name="Rhodes N."/>
            <person name="Thang M."/>
            <person name="Chan C."/>
        </authorList>
    </citation>
    <scope>NUCLEOTIDE SEQUENCE</scope>
</reference>
<dbReference type="EMBL" id="CAJNNV010025532">
    <property type="protein sequence ID" value="CAE8614931.1"/>
    <property type="molecule type" value="Genomic_DNA"/>
</dbReference>
<dbReference type="AlphaFoldDB" id="A0A813FQ63"/>
<name>A0A813FQ63_POLGL</name>
<proteinExistence type="predicted"/>
<organism evidence="1 2">
    <name type="scientific">Polarella glacialis</name>
    <name type="common">Dinoflagellate</name>
    <dbReference type="NCBI Taxonomy" id="89957"/>
    <lineage>
        <taxon>Eukaryota</taxon>
        <taxon>Sar</taxon>
        <taxon>Alveolata</taxon>
        <taxon>Dinophyceae</taxon>
        <taxon>Suessiales</taxon>
        <taxon>Suessiaceae</taxon>
        <taxon>Polarella</taxon>
    </lineage>
</organism>
<comment type="caution">
    <text evidence="1">The sequence shown here is derived from an EMBL/GenBank/DDBJ whole genome shotgun (WGS) entry which is preliminary data.</text>
</comment>